<protein>
    <submittedName>
        <fullName evidence="2">Uncharacterized protein</fullName>
    </submittedName>
</protein>
<evidence type="ECO:0000313" key="1">
    <source>
        <dbReference type="Proteomes" id="UP000887580"/>
    </source>
</evidence>
<sequence>MDSSQQNEDNDDESAAKEEADKSDAKNVPSELNESSRSRANFEPHPLDTSYESHPFFNRFHQYLQTNSVYDIWRPTTEEFQNLQQNNSFDCLSPKIFPTGTGSKLISKM</sequence>
<dbReference type="WBParaSite" id="PS1159_v2.g10771.t1">
    <property type="protein sequence ID" value="PS1159_v2.g10771.t1"/>
    <property type="gene ID" value="PS1159_v2.g10771"/>
</dbReference>
<evidence type="ECO:0000313" key="2">
    <source>
        <dbReference type="WBParaSite" id="PS1159_v2.g10771.t1"/>
    </source>
</evidence>
<organism evidence="1 2">
    <name type="scientific">Panagrolaimus sp. PS1159</name>
    <dbReference type="NCBI Taxonomy" id="55785"/>
    <lineage>
        <taxon>Eukaryota</taxon>
        <taxon>Metazoa</taxon>
        <taxon>Ecdysozoa</taxon>
        <taxon>Nematoda</taxon>
        <taxon>Chromadorea</taxon>
        <taxon>Rhabditida</taxon>
        <taxon>Tylenchina</taxon>
        <taxon>Panagrolaimomorpha</taxon>
        <taxon>Panagrolaimoidea</taxon>
        <taxon>Panagrolaimidae</taxon>
        <taxon>Panagrolaimus</taxon>
    </lineage>
</organism>
<dbReference type="Proteomes" id="UP000887580">
    <property type="component" value="Unplaced"/>
</dbReference>
<proteinExistence type="predicted"/>
<name>A0AC35EU83_9BILA</name>
<accession>A0AC35EU83</accession>
<reference evidence="2" key="1">
    <citation type="submission" date="2022-11" db="UniProtKB">
        <authorList>
            <consortium name="WormBaseParasite"/>
        </authorList>
    </citation>
    <scope>IDENTIFICATION</scope>
</reference>